<dbReference type="InterPro" id="IPR015915">
    <property type="entry name" value="Kelch-typ_b-propeller"/>
</dbReference>
<feature type="domain" description="F-box" evidence="1">
    <location>
        <begin position="2"/>
        <end position="47"/>
    </location>
</feature>
<dbReference type="Pfam" id="PF00646">
    <property type="entry name" value="F-box"/>
    <property type="match status" value="1"/>
</dbReference>
<evidence type="ECO:0000313" key="3">
    <source>
        <dbReference type="Proteomes" id="UP000822688"/>
    </source>
</evidence>
<proteinExistence type="predicted"/>
<dbReference type="Gene3D" id="2.120.10.80">
    <property type="entry name" value="Kelch-type beta propeller"/>
    <property type="match status" value="1"/>
</dbReference>
<dbReference type="SUPFAM" id="SSF50965">
    <property type="entry name" value="Galactose oxidase, central domain"/>
    <property type="match status" value="1"/>
</dbReference>
<accession>A0A8T0GK86</accession>
<dbReference type="InterPro" id="IPR006527">
    <property type="entry name" value="F-box-assoc_dom_typ1"/>
</dbReference>
<dbReference type="InterPro" id="IPR001810">
    <property type="entry name" value="F-box_dom"/>
</dbReference>
<comment type="caution">
    <text evidence="2">The sequence shown here is derived from an EMBL/GenBank/DDBJ whole genome shotgun (WGS) entry which is preliminary data.</text>
</comment>
<dbReference type="Gene3D" id="1.20.1280.50">
    <property type="match status" value="1"/>
</dbReference>
<dbReference type="EMBL" id="CM026431">
    <property type="protein sequence ID" value="KAG0558985.1"/>
    <property type="molecule type" value="Genomic_DNA"/>
</dbReference>
<dbReference type="Pfam" id="PF07734">
    <property type="entry name" value="FBA_1"/>
    <property type="match status" value="1"/>
</dbReference>
<keyword evidence="3" id="KW-1185">Reference proteome</keyword>
<sequence length="410" mass="46645">MATNWDSLPHDMHDKILKKLEFKDLFRCKTVSKVWKKCIESDDFRQLRRETFSQEGSFTAISYNNYNNSWQCFGYDLHSKSWRSLPPFSYLPIPDVRGNMTIYSVTGHRSLMCAEVSELPNQCVLVVFNPLTGKKRILPPLLYPRNPMLVHISVNSAAKSYTIVVAGSSFASEKHLSKKVELFCSTTSKWTEASDLPSPMFGLSHHQAGVCVNGVLYVIAFLDGNGRQGMIAFDVENGKWLEEMACAIPFSLTSAILELVECDGKVHVYSMHMFKGLIRHCIHVLKTLDLNRRARASHWKAVVDVREHNFRGWQMYIGRRWQLYNEYSCVSFGDGKLCVFNVFSRNGMVYDMRDGRQISVLVAPPGTEKGEKFSTLNCASFSLQPCFDNDPMSSTVEIIENKDAKSVVEH</sequence>
<evidence type="ECO:0000259" key="1">
    <source>
        <dbReference type="PROSITE" id="PS50181"/>
    </source>
</evidence>
<dbReference type="InterPro" id="IPR036047">
    <property type="entry name" value="F-box-like_dom_sf"/>
</dbReference>
<organism evidence="2 3">
    <name type="scientific">Ceratodon purpureus</name>
    <name type="common">Fire moss</name>
    <name type="synonym">Dicranum purpureum</name>
    <dbReference type="NCBI Taxonomy" id="3225"/>
    <lineage>
        <taxon>Eukaryota</taxon>
        <taxon>Viridiplantae</taxon>
        <taxon>Streptophyta</taxon>
        <taxon>Embryophyta</taxon>
        <taxon>Bryophyta</taxon>
        <taxon>Bryophytina</taxon>
        <taxon>Bryopsida</taxon>
        <taxon>Dicranidae</taxon>
        <taxon>Pseudoditrichales</taxon>
        <taxon>Ditrichaceae</taxon>
        <taxon>Ceratodon</taxon>
    </lineage>
</organism>
<dbReference type="PANTHER" id="PTHR31672:SF2">
    <property type="entry name" value="F-BOX DOMAIN-CONTAINING PROTEIN"/>
    <property type="match status" value="1"/>
</dbReference>
<dbReference type="Proteomes" id="UP000822688">
    <property type="component" value="Chromosome 10"/>
</dbReference>
<dbReference type="SMART" id="SM00256">
    <property type="entry name" value="FBOX"/>
    <property type="match status" value="1"/>
</dbReference>
<gene>
    <name evidence="2" type="ORF">KC19_10G070100</name>
</gene>
<name>A0A8T0GK86_CERPU</name>
<dbReference type="InterPro" id="IPR050796">
    <property type="entry name" value="SCF_F-box_component"/>
</dbReference>
<dbReference type="PROSITE" id="PS50181">
    <property type="entry name" value="FBOX"/>
    <property type="match status" value="1"/>
</dbReference>
<dbReference type="SUPFAM" id="SSF81383">
    <property type="entry name" value="F-box domain"/>
    <property type="match status" value="1"/>
</dbReference>
<protein>
    <recommendedName>
        <fullName evidence="1">F-box domain-containing protein</fullName>
    </recommendedName>
</protein>
<reference evidence="2" key="1">
    <citation type="submission" date="2020-06" db="EMBL/GenBank/DDBJ databases">
        <title>WGS assembly of Ceratodon purpureus strain R40.</title>
        <authorList>
            <person name="Carey S.B."/>
            <person name="Jenkins J."/>
            <person name="Shu S."/>
            <person name="Lovell J.T."/>
            <person name="Sreedasyam A."/>
            <person name="Maumus F."/>
            <person name="Tiley G.P."/>
            <person name="Fernandez-Pozo N."/>
            <person name="Barry K."/>
            <person name="Chen C."/>
            <person name="Wang M."/>
            <person name="Lipzen A."/>
            <person name="Daum C."/>
            <person name="Saski C.A."/>
            <person name="Payton A.C."/>
            <person name="Mcbreen J.C."/>
            <person name="Conrad R.E."/>
            <person name="Kollar L.M."/>
            <person name="Olsson S."/>
            <person name="Huttunen S."/>
            <person name="Landis J.B."/>
            <person name="Wickett N.J."/>
            <person name="Johnson M.G."/>
            <person name="Rensing S.A."/>
            <person name="Grimwood J."/>
            <person name="Schmutz J."/>
            <person name="Mcdaniel S.F."/>
        </authorList>
    </citation>
    <scope>NUCLEOTIDE SEQUENCE</scope>
    <source>
        <strain evidence="2">R40</strain>
    </source>
</reference>
<dbReference type="AlphaFoldDB" id="A0A8T0GK86"/>
<evidence type="ECO:0000313" key="2">
    <source>
        <dbReference type="EMBL" id="KAG0558985.1"/>
    </source>
</evidence>
<dbReference type="PANTHER" id="PTHR31672">
    <property type="entry name" value="BNACNNG10540D PROTEIN"/>
    <property type="match status" value="1"/>
</dbReference>
<dbReference type="InterPro" id="IPR011043">
    <property type="entry name" value="Gal_Oxase/kelch_b-propeller"/>
</dbReference>